<dbReference type="Pfam" id="PF01565">
    <property type="entry name" value="FAD_binding_4"/>
    <property type="match status" value="1"/>
</dbReference>
<evidence type="ECO:0000256" key="8">
    <source>
        <dbReference type="ARBA" id="ARBA00045734"/>
    </source>
</evidence>
<feature type="domain" description="FAD-binding PCMH-type" evidence="9">
    <location>
        <begin position="1"/>
        <end position="177"/>
    </location>
</feature>
<dbReference type="InterPro" id="IPR036318">
    <property type="entry name" value="FAD-bd_PCMH-like_sf"/>
</dbReference>
<evidence type="ECO:0000313" key="10">
    <source>
        <dbReference type="EMBL" id="WMV16161.1"/>
    </source>
</evidence>
<evidence type="ECO:0000256" key="3">
    <source>
        <dbReference type="ARBA" id="ARBA00022630"/>
    </source>
</evidence>
<comment type="similarity">
    <text evidence="1">Belongs to the oxygen-dependent FAD-linked oxidoreductase family.</text>
</comment>
<reference evidence="10" key="1">
    <citation type="submission" date="2023-08" db="EMBL/GenBank/DDBJ databases">
        <title>A de novo genome assembly of Solanum verrucosum Schlechtendal, a Mexican diploid species geographically isolated from the other diploid A-genome species in potato relatives.</title>
        <authorList>
            <person name="Hosaka K."/>
        </authorList>
    </citation>
    <scope>NUCLEOTIDE SEQUENCE</scope>
    <source>
        <tissue evidence="10">Young leaves</tissue>
    </source>
</reference>
<dbReference type="GO" id="GO:0016491">
    <property type="term" value="F:oxidoreductase activity"/>
    <property type="evidence" value="ECO:0007669"/>
    <property type="project" value="InterPro"/>
</dbReference>
<keyword evidence="11" id="KW-1185">Reference proteome</keyword>
<evidence type="ECO:0000256" key="1">
    <source>
        <dbReference type="ARBA" id="ARBA00005466"/>
    </source>
</evidence>
<dbReference type="PROSITE" id="PS51387">
    <property type="entry name" value="FAD_PCMH"/>
    <property type="match status" value="1"/>
</dbReference>
<organism evidence="10 11">
    <name type="scientific">Solanum verrucosum</name>
    <dbReference type="NCBI Taxonomy" id="315347"/>
    <lineage>
        <taxon>Eukaryota</taxon>
        <taxon>Viridiplantae</taxon>
        <taxon>Streptophyta</taxon>
        <taxon>Embryophyta</taxon>
        <taxon>Tracheophyta</taxon>
        <taxon>Spermatophyta</taxon>
        <taxon>Magnoliopsida</taxon>
        <taxon>eudicotyledons</taxon>
        <taxon>Gunneridae</taxon>
        <taxon>Pentapetalae</taxon>
        <taxon>asterids</taxon>
        <taxon>lamiids</taxon>
        <taxon>Solanales</taxon>
        <taxon>Solanaceae</taxon>
        <taxon>Solanoideae</taxon>
        <taxon>Solaneae</taxon>
        <taxon>Solanum</taxon>
    </lineage>
</organism>
<keyword evidence="4" id="KW-0732">Signal</keyword>
<dbReference type="Gene3D" id="3.30.465.10">
    <property type="match status" value="1"/>
</dbReference>
<dbReference type="InterPro" id="IPR006094">
    <property type="entry name" value="Oxid_FAD_bind_N"/>
</dbReference>
<dbReference type="AlphaFoldDB" id="A0AAF0TEJ1"/>
<keyword evidence="6" id="KW-0325">Glycoprotein</keyword>
<dbReference type="Pfam" id="PF08031">
    <property type="entry name" value="BBE"/>
    <property type="match status" value="1"/>
</dbReference>
<dbReference type="GO" id="GO:0071949">
    <property type="term" value="F:FAD binding"/>
    <property type="evidence" value="ECO:0007669"/>
    <property type="project" value="InterPro"/>
</dbReference>
<accession>A0AAF0TEJ1</accession>
<name>A0AAF0TEJ1_SOLVR</name>
<evidence type="ECO:0000256" key="4">
    <source>
        <dbReference type="ARBA" id="ARBA00022729"/>
    </source>
</evidence>
<dbReference type="PANTHER" id="PTHR32448">
    <property type="entry name" value="OS08G0158400 PROTEIN"/>
    <property type="match status" value="1"/>
</dbReference>
<comment type="pathway">
    <text evidence="7">Alkaloid biosynthesis; nicotine biosynthesis.</text>
</comment>
<dbReference type="InterPro" id="IPR016169">
    <property type="entry name" value="FAD-bd_PCMH_sub2"/>
</dbReference>
<keyword evidence="3" id="KW-0285">Flavoprotein</keyword>
<dbReference type="InterPro" id="IPR012951">
    <property type="entry name" value="BBE"/>
</dbReference>
<evidence type="ECO:0000256" key="5">
    <source>
        <dbReference type="ARBA" id="ARBA00022827"/>
    </source>
</evidence>
<comment type="function">
    <text evidence="8">Involved in the biosynthesis of pyridine alkaloid natural products, leading mainly to the production of anabasine, anatabine, nicotine and nornicotine, effective deterrents against herbivores with antiparasitic and pesticide properties (neurotoxins); nornicotine serves as the precursor in the synthesis of the carcinogen compound N'-nitrosonornicotine (NNN). Catalyzes a late oxidation step subsequent to the pyridine ring condensation reaction in the biosynthesis of alkaloids.</text>
</comment>
<dbReference type="SUPFAM" id="SSF56176">
    <property type="entry name" value="FAD-binding/transporter-associated domain-like"/>
    <property type="match status" value="1"/>
</dbReference>
<evidence type="ECO:0000256" key="2">
    <source>
        <dbReference type="ARBA" id="ARBA00022589"/>
    </source>
</evidence>
<evidence type="ECO:0000259" key="9">
    <source>
        <dbReference type="PROSITE" id="PS51387"/>
    </source>
</evidence>
<keyword evidence="2" id="KW-0017">Alkaloid metabolism</keyword>
<evidence type="ECO:0000313" key="11">
    <source>
        <dbReference type="Proteomes" id="UP001234989"/>
    </source>
</evidence>
<gene>
    <name evidence="10" type="ORF">MTR67_009546</name>
</gene>
<evidence type="ECO:0000256" key="7">
    <source>
        <dbReference type="ARBA" id="ARBA00034114"/>
    </source>
</evidence>
<dbReference type="GO" id="GO:0009820">
    <property type="term" value="P:alkaloid metabolic process"/>
    <property type="evidence" value="ECO:0007669"/>
    <property type="project" value="UniProtKB-KW"/>
</dbReference>
<dbReference type="Proteomes" id="UP001234989">
    <property type="component" value="Chromosome 2"/>
</dbReference>
<sequence length="340" mass="38547">MLDLSNLNKIKIDLNEGTVWVQAGATLGQLYYAIAKKSNVHGFPGGVCFSIGTGGIISGGGIGTLMRKFGLAADNVVDVRGGGGASFGVILAWKLKLVRVPDKVTVFTVYKRLEGNQNLLKKWENIAHQLPDKLLIRVIIQNDGTDNEKYVEIIFQALRTNESLEVLLEKSIPTQKNYFKATSDFVKTPIPESGWEMVKRLFLEEERPQMILEPLGGILDKISESEIPFPHRKGNLYNIQYLVNWGDNSESISSQKITWMRKLYKKMEPYVAKSPRSAYLNYRDLDFGTNSEDYSYSKAKIWGEKYFKGNFERLAKVKSEVDPKNFFRNEQSIPPYHTDS</sequence>
<keyword evidence="5" id="KW-0274">FAD</keyword>
<dbReference type="Gene3D" id="3.40.462.20">
    <property type="match status" value="1"/>
</dbReference>
<evidence type="ECO:0000256" key="6">
    <source>
        <dbReference type="ARBA" id="ARBA00023180"/>
    </source>
</evidence>
<dbReference type="InterPro" id="IPR016166">
    <property type="entry name" value="FAD-bd_PCMH"/>
</dbReference>
<protein>
    <recommendedName>
        <fullName evidence="9">FAD-binding PCMH-type domain-containing protein</fullName>
    </recommendedName>
</protein>
<dbReference type="EMBL" id="CP133613">
    <property type="protein sequence ID" value="WMV16161.1"/>
    <property type="molecule type" value="Genomic_DNA"/>
</dbReference>
<proteinExistence type="inferred from homology"/>